<keyword evidence="4" id="KW-1185">Reference proteome</keyword>
<organism evidence="3 4">
    <name type="scientific">Methanolacinia petrolearia (strain DSM 11571 / OCM 486 / SEBR 4847)</name>
    <name type="common">Methanoplanus petrolearius</name>
    <dbReference type="NCBI Taxonomy" id="679926"/>
    <lineage>
        <taxon>Archaea</taxon>
        <taxon>Methanobacteriati</taxon>
        <taxon>Methanobacteriota</taxon>
        <taxon>Stenosarchaea group</taxon>
        <taxon>Methanomicrobia</taxon>
        <taxon>Methanomicrobiales</taxon>
        <taxon>Methanomicrobiaceae</taxon>
        <taxon>Methanolacinia</taxon>
    </lineage>
</organism>
<dbReference type="Gene3D" id="3.40.1550.10">
    <property type="entry name" value="CheC-like"/>
    <property type="match status" value="1"/>
</dbReference>
<dbReference type="PANTHER" id="PTHR43693:SF1">
    <property type="entry name" value="PROTEIN PHOSPHATASE CHEZ"/>
    <property type="match status" value="1"/>
</dbReference>
<evidence type="ECO:0000256" key="2">
    <source>
        <dbReference type="ARBA" id="ARBA00022801"/>
    </source>
</evidence>
<dbReference type="HOGENOM" id="CLU_087860_0_2_2"/>
<dbReference type="Proteomes" id="UP000006565">
    <property type="component" value="Chromosome"/>
</dbReference>
<evidence type="ECO:0000313" key="3">
    <source>
        <dbReference type="EMBL" id="ADN35369.1"/>
    </source>
</evidence>
<keyword evidence="1" id="KW-0145">Chemotaxis</keyword>
<dbReference type="GO" id="GO:0006935">
    <property type="term" value="P:chemotaxis"/>
    <property type="evidence" value="ECO:0007669"/>
    <property type="project" value="UniProtKB-KW"/>
</dbReference>
<dbReference type="KEGG" id="mpi:Mpet_0595"/>
<reference evidence="3 4" key="1">
    <citation type="journal article" date="2010" name="Stand. Genomic Sci.">
        <title>Complete genome sequence of Methanoplanus petrolearius type strain (SEBR 4847).</title>
        <authorList>
            <person name="Brambilla E."/>
            <person name="Djao O.D."/>
            <person name="Daligault H."/>
            <person name="Lapidus A."/>
            <person name="Lucas S."/>
            <person name="Hammon N."/>
            <person name="Nolan M."/>
            <person name="Tice H."/>
            <person name="Cheng J.F."/>
            <person name="Han C."/>
            <person name="Tapia R."/>
            <person name="Goodwin L."/>
            <person name="Pitluck S."/>
            <person name="Liolios K."/>
            <person name="Ivanova N."/>
            <person name="Mavromatis K."/>
            <person name="Mikhailova N."/>
            <person name="Pati A."/>
            <person name="Chen A."/>
            <person name="Palaniappan K."/>
            <person name="Land M."/>
            <person name="Hauser L."/>
            <person name="Chang Y.J."/>
            <person name="Jeffries C.D."/>
            <person name="Rohde M."/>
            <person name="Spring S."/>
            <person name="Sikorski J."/>
            <person name="Goker M."/>
            <person name="Woyke T."/>
            <person name="Bristow J."/>
            <person name="Eisen J.A."/>
            <person name="Markowitz V."/>
            <person name="Hugenholtz P."/>
            <person name="Kyrpides N.C."/>
            <person name="Klenk H.P."/>
        </authorList>
    </citation>
    <scope>NUCLEOTIDE SEQUENCE [LARGE SCALE GENOMIC DNA]</scope>
    <source>
        <strain evidence="4">DSM 11571 / OCM 486 / SEBR 4847</strain>
    </source>
</reference>
<dbReference type="CDD" id="cd17910">
    <property type="entry name" value="CheC_ClassII"/>
    <property type="match status" value="1"/>
</dbReference>
<proteinExistence type="predicted"/>
<dbReference type="STRING" id="679926.Mpet_0595"/>
<dbReference type="InterPro" id="IPR028976">
    <property type="entry name" value="CheC-like_sf"/>
</dbReference>
<dbReference type="EMBL" id="CP002117">
    <property type="protein sequence ID" value="ADN35369.1"/>
    <property type="molecule type" value="Genomic_DNA"/>
</dbReference>
<dbReference type="PANTHER" id="PTHR43693">
    <property type="entry name" value="PROTEIN PHOSPHATASE CHEZ"/>
    <property type="match status" value="1"/>
</dbReference>
<protein>
    <submittedName>
        <fullName evidence="3">CheC, inhibitor of MCP methylation</fullName>
    </submittedName>
</protein>
<gene>
    <name evidence="3" type="ordered locus">Mpet_0595</name>
</gene>
<sequence>MTFSKKFQTLFMWDDMMSYAITERDIDAFRELINIGLGRSAGILNKITRSHVTLSIPDVKIIPIGRLDEIHNCDTEGELATVSLDYSGSFSGRTAVVFPQDSGAKLAMAVTGESEGSPELDAMKVEVLKEVGNILVSGVMGSISNVLRTSLSYSIPVYSESGIEDLIRSCKKFAEEFVIIGRANFIIRDLEISGNIIMILEMGSLERLLDGVRNVHG</sequence>
<name>E1RHY4_METP4</name>
<dbReference type="GO" id="GO:0016787">
    <property type="term" value="F:hydrolase activity"/>
    <property type="evidence" value="ECO:0007669"/>
    <property type="project" value="UniProtKB-KW"/>
</dbReference>
<evidence type="ECO:0000256" key="1">
    <source>
        <dbReference type="ARBA" id="ARBA00022500"/>
    </source>
</evidence>
<dbReference type="InterPro" id="IPR050992">
    <property type="entry name" value="CheZ_family_phosphatases"/>
</dbReference>
<accession>E1RHY4</accession>
<dbReference type="AlphaFoldDB" id="E1RHY4"/>
<dbReference type="eggNOG" id="arCOG02381">
    <property type="taxonomic scope" value="Archaea"/>
</dbReference>
<evidence type="ECO:0000313" key="4">
    <source>
        <dbReference type="Proteomes" id="UP000006565"/>
    </source>
</evidence>
<dbReference type="SUPFAM" id="SSF103039">
    <property type="entry name" value="CheC-like"/>
    <property type="match status" value="1"/>
</dbReference>
<keyword evidence="2" id="KW-0378">Hydrolase</keyword>